<keyword evidence="3" id="KW-0863">Zinc-finger</keyword>
<dbReference type="GO" id="GO:0006412">
    <property type="term" value="P:translation"/>
    <property type="evidence" value="ECO:0007669"/>
    <property type="project" value="InterPro"/>
</dbReference>
<dbReference type="GO" id="GO:0022625">
    <property type="term" value="C:cytosolic large ribosomal subunit"/>
    <property type="evidence" value="ECO:0007669"/>
    <property type="project" value="TreeGrafter"/>
</dbReference>
<dbReference type="InterPro" id="IPR002674">
    <property type="entry name" value="Ribosomal_eL43"/>
</dbReference>
<dbReference type="Pfam" id="PF01780">
    <property type="entry name" value="Ribosomal_L37ae"/>
    <property type="match status" value="1"/>
</dbReference>
<evidence type="ECO:0000313" key="9">
    <source>
        <dbReference type="Proteomes" id="UP000645828"/>
    </source>
</evidence>
<keyword evidence="6" id="KW-0687">Ribonucleoprotein</keyword>
<gene>
    <name evidence="8" type="ORF">NYPRO_LOCUS4792</name>
</gene>
<evidence type="ECO:0000256" key="7">
    <source>
        <dbReference type="SAM" id="MobiDB-lite"/>
    </source>
</evidence>
<evidence type="ECO:0000256" key="4">
    <source>
        <dbReference type="ARBA" id="ARBA00022833"/>
    </source>
</evidence>
<proteinExistence type="inferred from homology"/>
<keyword evidence="9" id="KW-1185">Reference proteome</keyword>
<dbReference type="GO" id="GO:0070180">
    <property type="term" value="F:large ribosomal subunit rRNA binding"/>
    <property type="evidence" value="ECO:0007669"/>
    <property type="project" value="TreeGrafter"/>
</dbReference>
<dbReference type="AlphaFoldDB" id="A0A811Y509"/>
<name>A0A811Y509_NYCPR</name>
<comment type="caution">
    <text evidence="8">The sequence shown here is derived from an EMBL/GenBank/DDBJ whole genome shotgun (WGS) entry which is preliminary data.</text>
</comment>
<organism evidence="8 9">
    <name type="scientific">Nyctereutes procyonoides</name>
    <name type="common">Raccoon dog</name>
    <name type="synonym">Canis procyonoides</name>
    <dbReference type="NCBI Taxonomy" id="34880"/>
    <lineage>
        <taxon>Eukaryota</taxon>
        <taxon>Metazoa</taxon>
        <taxon>Chordata</taxon>
        <taxon>Craniata</taxon>
        <taxon>Vertebrata</taxon>
        <taxon>Euteleostomi</taxon>
        <taxon>Mammalia</taxon>
        <taxon>Eutheria</taxon>
        <taxon>Laurasiatheria</taxon>
        <taxon>Carnivora</taxon>
        <taxon>Caniformia</taxon>
        <taxon>Canidae</taxon>
        <taxon>Nyctereutes</taxon>
    </lineage>
</organism>
<reference evidence="8" key="1">
    <citation type="submission" date="2020-12" db="EMBL/GenBank/DDBJ databases">
        <authorList>
            <consortium name="Molecular Ecology Group"/>
        </authorList>
    </citation>
    <scope>NUCLEOTIDE SEQUENCE</scope>
    <source>
        <strain evidence="8">TBG_1078</strain>
    </source>
</reference>
<dbReference type="EMBL" id="CAJHUB010000664">
    <property type="protein sequence ID" value="CAD7671997.1"/>
    <property type="molecule type" value="Genomic_DNA"/>
</dbReference>
<dbReference type="GO" id="GO:0003735">
    <property type="term" value="F:structural constituent of ribosome"/>
    <property type="evidence" value="ECO:0007669"/>
    <property type="project" value="InterPro"/>
</dbReference>
<dbReference type="PANTHER" id="PTHR48188">
    <property type="entry name" value="60S RIBOSOMAL PROTEIN L43"/>
    <property type="match status" value="1"/>
</dbReference>
<dbReference type="GO" id="GO:0008270">
    <property type="term" value="F:zinc ion binding"/>
    <property type="evidence" value="ECO:0007669"/>
    <property type="project" value="UniProtKB-KW"/>
</dbReference>
<dbReference type="Gene3D" id="2.20.25.30">
    <property type="match status" value="1"/>
</dbReference>
<dbReference type="SUPFAM" id="SSF57829">
    <property type="entry name" value="Zn-binding ribosomal proteins"/>
    <property type="match status" value="1"/>
</dbReference>
<dbReference type="Proteomes" id="UP000645828">
    <property type="component" value="Unassembled WGS sequence"/>
</dbReference>
<evidence type="ECO:0000256" key="3">
    <source>
        <dbReference type="ARBA" id="ARBA00022771"/>
    </source>
</evidence>
<dbReference type="PANTHER" id="PTHR48188:SF1">
    <property type="entry name" value="LARGE RIBOSOMAL SUBUNIT PROTEIN EL43-RELATED"/>
    <property type="match status" value="1"/>
</dbReference>
<sequence length="146" mass="16485">MLQLVKGLHTEGLENALRPGSTSKSPLRPHYAPETGDRQESVLCPRKEELQISLKNMTVTVTSSDFNEAVYMKCVRILGKFRTGYGASLKKTVTRIEINQHAKYTCSFLAGAIWTNSPTSVVTVKSAIRTLKEFKDQWKLHHLKYC</sequence>
<accession>A0A811Y509</accession>
<protein>
    <submittedName>
        <fullName evidence="8">(raccoon dog) hypothetical protein</fullName>
    </submittedName>
</protein>
<keyword evidence="2" id="KW-0479">Metal-binding</keyword>
<comment type="similarity">
    <text evidence="1">Belongs to the eukaryotic ribosomal protein eL43 family.</text>
</comment>
<dbReference type="InterPro" id="IPR011331">
    <property type="entry name" value="Ribosomal_eL37/eL43"/>
</dbReference>
<keyword evidence="4" id="KW-0862">Zinc</keyword>
<evidence type="ECO:0000256" key="5">
    <source>
        <dbReference type="ARBA" id="ARBA00022980"/>
    </source>
</evidence>
<evidence type="ECO:0000256" key="2">
    <source>
        <dbReference type="ARBA" id="ARBA00022723"/>
    </source>
</evidence>
<feature type="region of interest" description="Disordered" evidence="7">
    <location>
        <begin position="13"/>
        <end position="40"/>
    </location>
</feature>
<keyword evidence="5" id="KW-0689">Ribosomal protein</keyword>
<evidence type="ECO:0000256" key="6">
    <source>
        <dbReference type="ARBA" id="ARBA00023274"/>
    </source>
</evidence>
<dbReference type="InterPro" id="IPR011332">
    <property type="entry name" value="Ribosomal_zn-bd"/>
</dbReference>
<evidence type="ECO:0000256" key="1">
    <source>
        <dbReference type="ARBA" id="ARBA00008672"/>
    </source>
</evidence>
<evidence type="ECO:0000313" key="8">
    <source>
        <dbReference type="EMBL" id="CAD7671997.1"/>
    </source>
</evidence>